<dbReference type="Proteomes" id="UP000094741">
    <property type="component" value="Unassembled WGS sequence"/>
</dbReference>
<dbReference type="EMBL" id="AJYQ02000068">
    <property type="protein sequence ID" value="OEE35821.1"/>
    <property type="molecule type" value="Genomic_DNA"/>
</dbReference>
<protein>
    <submittedName>
        <fullName evidence="2">Uncharacterized protein</fullName>
    </submittedName>
</protein>
<proteinExistence type="predicted"/>
<dbReference type="AlphaFoldDB" id="A0A1E5BGS6"/>
<sequence>MDAKEHEFFNLLNDMMLLTFTSLNSWEKTFISDMHHRAMTRQLISPKQKMSILSISEKASKRRKPSSRKTNKK</sequence>
<evidence type="ECO:0000313" key="3">
    <source>
        <dbReference type="Proteomes" id="UP000094741"/>
    </source>
</evidence>
<reference evidence="2 3" key="1">
    <citation type="journal article" date="2012" name="Science">
        <title>Ecological populations of bacteria act as socially cohesive units of antibiotic production and resistance.</title>
        <authorList>
            <person name="Cordero O.X."/>
            <person name="Wildschutte H."/>
            <person name="Kirkup B."/>
            <person name="Proehl S."/>
            <person name="Ngo L."/>
            <person name="Hussain F."/>
            <person name="Le Roux F."/>
            <person name="Mincer T."/>
            <person name="Polz M.F."/>
        </authorList>
    </citation>
    <scope>NUCLEOTIDE SEQUENCE [LARGE SCALE GENOMIC DNA]</scope>
    <source>
        <strain evidence="2 3">ZF-129</strain>
    </source>
</reference>
<dbReference type="RefSeq" id="WP_017040199.1">
    <property type="nucleotide sequence ID" value="NZ_AJYQ02000068.1"/>
</dbReference>
<evidence type="ECO:0000313" key="2">
    <source>
        <dbReference type="EMBL" id="OEE35821.1"/>
    </source>
</evidence>
<organism evidence="2 3">
    <name type="scientific">Vibrio genomosp. F10 str. ZF-129</name>
    <dbReference type="NCBI Taxonomy" id="1187848"/>
    <lineage>
        <taxon>Bacteria</taxon>
        <taxon>Pseudomonadati</taxon>
        <taxon>Pseudomonadota</taxon>
        <taxon>Gammaproteobacteria</taxon>
        <taxon>Vibrionales</taxon>
        <taxon>Vibrionaceae</taxon>
        <taxon>Vibrio</taxon>
    </lineage>
</organism>
<feature type="compositionally biased region" description="Basic residues" evidence="1">
    <location>
        <begin position="60"/>
        <end position="73"/>
    </location>
</feature>
<evidence type="ECO:0000256" key="1">
    <source>
        <dbReference type="SAM" id="MobiDB-lite"/>
    </source>
</evidence>
<feature type="region of interest" description="Disordered" evidence="1">
    <location>
        <begin position="50"/>
        <end position="73"/>
    </location>
</feature>
<gene>
    <name evidence="2" type="ORF">A1QO_19695</name>
</gene>
<comment type="caution">
    <text evidence="2">The sequence shown here is derived from an EMBL/GenBank/DDBJ whole genome shotgun (WGS) entry which is preliminary data.</text>
</comment>
<name>A0A1E5BGS6_9VIBR</name>
<dbReference type="OrthoDB" id="5902918at2"/>
<accession>A0A1E5BGS6</accession>